<dbReference type="PANTHER" id="PTHR30161">
    <property type="entry name" value="FLAGELLAR EXPORT PROTEIN, MEMBRANE FLHA SUBUNIT-RELATED"/>
    <property type="match status" value="1"/>
</dbReference>
<keyword evidence="3" id="KW-0282">Flagellum</keyword>
<dbReference type="HOGENOM" id="CLU_1466528_0_0_5"/>
<dbReference type="PRINTS" id="PR00949">
    <property type="entry name" value="TYPE3IMAPROT"/>
</dbReference>
<evidence type="ECO:0000313" key="3">
    <source>
        <dbReference type="EMBL" id="CDL00841.1"/>
    </source>
</evidence>
<feature type="transmembrane region" description="Helical" evidence="2">
    <location>
        <begin position="32"/>
        <end position="50"/>
    </location>
</feature>
<keyword evidence="2" id="KW-0812">Transmembrane</keyword>
<keyword evidence="3" id="KW-0966">Cell projection</keyword>
<keyword evidence="3" id="KW-0969">Cilium</keyword>
<dbReference type="AlphaFoldDB" id="V6F8J2"/>
<gene>
    <name evidence="3" type="ordered locus">MGMSRv2__3626</name>
</gene>
<dbReference type="Pfam" id="PF00771">
    <property type="entry name" value="FHIPEP"/>
    <property type="match status" value="1"/>
</dbReference>
<dbReference type="KEGG" id="mgy:MGMSRv2__3626"/>
<dbReference type="InterPro" id="IPR001712">
    <property type="entry name" value="T3SS_FHIPEP"/>
</dbReference>
<accession>V6F8J2</accession>
<dbReference type="STRING" id="1430440.MGMSRv2__3626"/>
<name>V6F8J2_MAGGM</name>
<proteinExistence type="predicted"/>
<protein>
    <submittedName>
        <fullName evidence="3">Flagellar biosynthesis protein FlhA</fullName>
    </submittedName>
</protein>
<dbReference type="eggNOG" id="COG1298">
    <property type="taxonomic scope" value="Bacteria"/>
</dbReference>
<feature type="transmembrane region" description="Helical" evidence="2">
    <location>
        <begin position="56"/>
        <end position="75"/>
    </location>
</feature>
<sequence length="184" mass="19179">MADGPAQGGMAGAGEARAAWGRFSSAAKRGDVILAIGVVFILAVLILPMPTWLLDLGLAFSLTVSVLILMVSIFIEKPLQFSSFPTVLLLSTLIRLALNLASTRLILGHGHEGVEGAVRSSPPSPNSSWAAISSSASSSSSSWSSSISSSSPRARAVSPKWRRASPWTPCPASRWPSTPICPPA</sequence>
<evidence type="ECO:0000256" key="2">
    <source>
        <dbReference type="SAM" id="Phobius"/>
    </source>
</evidence>
<dbReference type="GO" id="GO:0009306">
    <property type="term" value="P:protein secretion"/>
    <property type="evidence" value="ECO:0007669"/>
    <property type="project" value="InterPro"/>
</dbReference>
<keyword evidence="4" id="KW-1185">Reference proteome</keyword>
<dbReference type="GO" id="GO:0044780">
    <property type="term" value="P:bacterial-type flagellum assembly"/>
    <property type="evidence" value="ECO:0007669"/>
    <property type="project" value="TreeGrafter"/>
</dbReference>
<evidence type="ECO:0000256" key="1">
    <source>
        <dbReference type="SAM" id="MobiDB-lite"/>
    </source>
</evidence>
<reference evidence="3 4" key="1">
    <citation type="journal article" date="2014" name="Genome Announc.">
        <title>Complete genome sequence of Magnetospirillum gryphiswaldense MSR-1.</title>
        <authorList>
            <person name="Wang X."/>
            <person name="Wang Q."/>
            <person name="Zhang W."/>
            <person name="Wang Y."/>
            <person name="Li L."/>
            <person name="Wen T."/>
            <person name="Zhang T."/>
            <person name="Zhang Y."/>
            <person name="Xu J."/>
            <person name="Hu J."/>
            <person name="Li S."/>
            <person name="Liu L."/>
            <person name="Liu J."/>
            <person name="Jiang W."/>
            <person name="Tian J."/>
            <person name="Li Y."/>
            <person name="Schuler D."/>
            <person name="Wang L."/>
            <person name="Li J."/>
        </authorList>
    </citation>
    <scope>NUCLEOTIDE SEQUENCE [LARGE SCALE GENOMIC DNA]</scope>
    <source>
        <strain evidence="4">DSM 6361 / JCM 21280 / NBRC 15271 / MSR-1</strain>
    </source>
</reference>
<keyword evidence="2" id="KW-0472">Membrane</keyword>
<keyword evidence="2" id="KW-1133">Transmembrane helix</keyword>
<dbReference type="PANTHER" id="PTHR30161:SF1">
    <property type="entry name" value="FLAGELLAR BIOSYNTHESIS PROTEIN FLHA-RELATED"/>
    <property type="match status" value="1"/>
</dbReference>
<feature type="compositionally biased region" description="Low complexity" evidence="1">
    <location>
        <begin position="126"/>
        <end position="159"/>
    </location>
</feature>
<dbReference type="Proteomes" id="UP000018922">
    <property type="component" value="Chromosome I"/>
</dbReference>
<evidence type="ECO:0000313" key="4">
    <source>
        <dbReference type="Proteomes" id="UP000018922"/>
    </source>
</evidence>
<organism evidence="3 4">
    <name type="scientific">Magnetospirillum gryphiswaldense (strain DSM 6361 / JCM 21280 / NBRC 15271 / MSR-1)</name>
    <dbReference type="NCBI Taxonomy" id="431944"/>
    <lineage>
        <taxon>Bacteria</taxon>
        <taxon>Pseudomonadati</taxon>
        <taxon>Pseudomonadota</taxon>
        <taxon>Alphaproteobacteria</taxon>
        <taxon>Rhodospirillales</taxon>
        <taxon>Rhodospirillaceae</taxon>
        <taxon>Magnetospirillum</taxon>
    </lineage>
</organism>
<feature type="region of interest" description="Disordered" evidence="1">
    <location>
        <begin position="116"/>
        <end position="184"/>
    </location>
</feature>
<dbReference type="GO" id="GO:0005886">
    <property type="term" value="C:plasma membrane"/>
    <property type="evidence" value="ECO:0007669"/>
    <property type="project" value="TreeGrafter"/>
</dbReference>
<dbReference type="EMBL" id="HG794546">
    <property type="protein sequence ID" value="CDL00841.1"/>
    <property type="molecule type" value="Genomic_DNA"/>
</dbReference>